<reference evidence="2" key="1">
    <citation type="journal article" date="2022" name="bioRxiv">
        <title>Sequencing and chromosome-scale assembly of the giantPleurodeles waltlgenome.</title>
        <authorList>
            <person name="Brown T."/>
            <person name="Elewa A."/>
            <person name="Iarovenko S."/>
            <person name="Subramanian E."/>
            <person name="Araus A.J."/>
            <person name="Petzold A."/>
            <person name="Susuki M."/>
            <person name="Suzuki K.-i.T."/>
            <person name="Hayashi T."/>
            <person name="Toyoda A."/>
            <person name="Oliveira C."/>
            <person name="Osipova E."/>
            <person name="Leigh N.D."/>
            <person name="Simon A."/>
            <person name="Yun M.H."/>
        </authorList>
    </citation>
    <scope>NUCLEOTIDE SEQUENCE</scope>
    <source>
        <strain evidence="2">20211129_DDA</strain>
        <tissue evidence="2">Liver</tissue>
    </source>
</reference>
<feature type="region of interest" description="Disordered" evidence="1">
    <location>
        <begin position="122"/>
        <end position="154"/>
    </location>
</feature>
<evidence type="ECO:0000313" key="2">
    <source>
        <dbReference type="EMBL" id="KAJ1140702.1"/>
    </source>
</evidence>
<name>A0AAV7QMU8_PLEWA</name>
<gene>
    <name evidence="2" type="ORF">NDU88_007047</name>
</gene>
<sequence>MFPLAPRCRLQKGFSRVCSCCWAEGPGHSRRARRREEGAAAAAVRRTCQRGFLCTAGLGVQRCLRFVSFPARSWDPSPLGRFLPRTLPEAQRGGAGEGPGAPPCRAGGPRWLASCRRQGRLRGLPAGRGRKHQDGGGGAPRVTRCTPGRRGRQGAARNLVPAGNSYCDKCDLFCMCWRATPPPATTEAPTASPAAAAVCSTS</sequence>
<keyword evidence="3" id="KW-1185">Reference proteome</keyword>
<organism evidence="2 3">
    <name type="scientific">Pleurodeles waltl</name>
    <name type="common">Iberian ribbed newt</name>
    <dbReference type="NCBI Taxonomy" id="8319"/>
    <lineage>
        <taxon>Eukaryota</taxon>
        <taxon>Metazoa</taxon>
        <taxon>Chordata</taxon>
        <taxon>Craniata</taxon>
        <taxon>Vertebrata</taxon>
        <taxon>Euteleostomi</taxon>
        <taxon>Amphibia</taxon>
        <taxon>Batrachia</taxon>
        <taxon>Caudata</taxon>
        <taxon>Salamandroidea</taxon>
        <taxon>Salamandridae</taxon>
        <taxon>Pleurodelinae</taxon>
        <taxon>Pleurodeles</taxon>
    </lineage>
</organism>
<proteinExistence type="predicted"/>
<feature type="region of interest" description="Disordered" evidence="1">
    <location>
        <begin position="83"/>
        <end position="109"/>
    </location>
</feature>
<evidence type="ECO:0000256" key="1">
    <source>
        <dbReference type="SAM" id="MobiDB-lite"/>
    </source>
</evidence>
<protein>
    <submittedName>
        <fullName evidence="2">Uncharacterized protein</fullName>
    </submittedName>
</protein>
<evidence type="ECO:0000313" key="3">
    <source>
        <dbReference type="Proteomes" id="UP001066276"/>
    </source>
</evidence>
<comment type="caution">
    <text evidence="2">The sequence shown here is derived from an EMBL/GenBank/DDBJ whole genome shotgun (WGS) entry which is preliminary data.</text>
</comment>
<dbReference type="AlphaFoldDB" id="A0AAV7QMU8"/>
<dbReference type="EMBL" id="JANPWB010000010">
    <property type="protein sequence ID" value="KAJ1140702.1"/>
    <property type="molecule type" value="Genomic_DNA"/>
</dbReference>
<accession>A0AAV7QMU8</accession>
<dbReference type="Proteomes" id="UP001066276">
    <property type="component" value="Chromosome 6"/>
</dbReference>